<dbReference type="Proteomes" id="UP001152607">
    <property type="component" value="Unassembled WGS sequence"/>
</dbReference>
<name>A0A9W4U787_9PLEO</name>
<dbReference type="InterPro" id="IPR029063">
    <property type="entry name" value="SAM-dependent_MTases_sf"/>
</dbReference>
<reference evidence="2" key="1">
    <citation type="submission" date="2023-01" db="EMBL/GenBank/DDBJ databases">
        <authorList>
            <person name="Van Ghelder C."/>
            <person name="Rancurel C."/>
        </authorList>
    </citation>
    <scope>NUCLEOTIDE SEQUENCE</scope>
    <source>
        <strain evidence="2">CNCM I-4278</strain>
    </source>
</reference>
<dbReference type="OrthoDB" id="540004at2759"/>
<dbReference type="Pfam" id="PF13649">
    <property type="entry name" value="Methyltransf_25"/>
    <property type="match status" value="1"/>
</dbReference>
<dbReference type="AlphaFoldDB" id="A0A9W4U787"/>
<organism evidence="2 3">
    <name type="scientific">Periconia digitata</name>
    <dbReference type="NCBI Taxonomy" id="1303443"/>
    <lineage>
        <taxon>Eukaryota</taxon>
        <taxon>Fungi</taxon>
        <taxon>Dikarya</taxon>
        <taxon>Ascomycota</taxon>
        <taxon>Pezizomycotina</taxon>
        <taxon>Dothideomycetes</taxon>
        <taxon>Pleosporomycetidae</taxon>
        <taxon>Pleosporales</taxon>
        <taxon>Massarineae</taxon>
        <taxon>Periconiaceae</taxon>
        <taxon>Periconia</taxon>
    </lineage>
</organism>
<dbReference type="CDD" id="cd02440">
    <property type="entry name" value="AdoMet_MTases"/>
    <property type="match status" value="1"/>
</dbReference>
<evidence type="ECO:0000313" key="2">
    <source>
        <dbReference type="EMBL" id="CAI6325184.1"/>
    </source>
</evidence>
<evidence type="ECO:0000259" key="1">
    <source>
        <dbReference type="Pfam" id="PF13649"/>
    </source>
</evidence>
<proteinExistence type="predicted"/>
<gene>
    <name evidence="2" type="ORF">PDIGIT_LOCUS3764</name>
</gene>
<keyword evidence="3" id="KW-1185">Reference proteome</keyword>
<comment type="caution">
    <text evidence="2">The sequence shown here is derived from an EMBL/GenBank/DDBJ whole genome shotgun (WGS) entry which is preliminary data.</text>
</comment>
<sequence length="231" mass="25724">MVSTEESEVPSDLKSRMQATYDTIAVAYNDALADENDQIRRKYTSQLIDLLQQSSIKEASILELGCGAGVPGTSTLLESQNPEIHVIGNDFSSGQLDLAHQRLQSFEDAGQLELRQGDMMALDFPPASFDAVVGFYSIIHLPRAEQTELLGRIVKWLKPGGYLLANFSKEEFSNRVNTQWLGQKKGWAYWSGWGEEGSAKMVEEAGLTIVVREISDCENDAMFLWIIAKKL</sequence>
<evidence type="ECO:0000313" key="3">
    <source>
        <dbReference type="Proteomes" id="UP001152607"/>
    </source>
</evidence>
<dbReference type="SUPFAM" id="SSF53335">
    <property type="entry name" value="S-adenosyl-L-methionine-dependent methyltransferases"/>
    <property type="match status" value="1"/>
</dbReference>
<dbReference type="PANTHER" id="PTHR43591">
    <property type="entry name" value="METHYLTRANSFERASE"/>
    <property type="match status" value="1"/>
</dbReference>
<protein>
    <recommendedName>
        <fullName evidence="1">Methyltransferase domain-containing protein</fullName>
    </recommendedName>
</protein>
<feature type="domain" description="Methyltransferase" evidence="1">
    <location>
        <begin position="61"/>
        <end position="161"/>
    </location>
</feature>
<accession>A0A9W4U787</accession>
<dbReference type="PANTHER" id="PTHR43591:SF109">
    <property type="entry name" value="METHYLTRANSFERASE TYPE 11 DOMAIN-CONTAINING PROTEIN"/>
    <property type="match status" value="1"/>
</dbReference>
<dbReference type="Gene3D" id="3.40.50.150">
    <property type="entry name" value="Vaccinia Virus protein VP39"/>
    <property type="match status" value="1"/>
</dbReference>
<dbReference type="EMBL" id="CAOQHR010000002">
    <property type="protein sequence ID" value="CAI6325184.1"/>
    <property type="molecule type" value="Genomic_DNA"/>
</dbReference>
<dbReference type="InterPro" id="IPR041698">
    <property type="entry name" value="Methyltransf_25"/>
</dbReference>